<dbReference type="HOGENOM" id="CLU_2112165_0_0_1"/>
<accession>U5DAS8</accession>
<feature type="compositionally biased region" description="Polar residues" evidence="1">
    <location>
        <begin position="25"/>
        <end position="43"/>
    </location>
</feature>
<reference evidence="3" key="1">
    <citation type="journal article" date="2013" name="Science">
        <title>The Amborella genome and the evolution of flowering plants.</title>
        <authorList>
            <consortium name="Amborella Genome Project"/>
        </authorList>
    </citation>
    <scope>NUCLEOTIDE SEQUENCE [LARGE SCALE GENOMIC DNA]</scope>
</reference>
<dbReference type="Gramene" id="ERN19619">
    <property type="protein sequence ID" value="ERN19619"/>
    <property type="gene ID" value="AMTR_s00062p00134350"/>
</dbReference>
<dbReference type="EMBL" id="KI392068">
    <property type="protein sequence ID" value="ERN19619.1"/>
    <property type="molecule type" value="Genomic_DNA"/>
</dbReference>
<dbReference type="AlphaFoldDB" id="U5DAS8"/>
<name>U5DAS8_AMBTC</name>
<proteinExistence type="predicted"/>
<dbReference type="Proteomes" id="UP000017836">
    <property type="component" value="Unassembled WGS sequence"/>
</dbReference>
<protein>
    <submittedName>
        <fullName evidence="2">Uncharacterized protein</fullName>
    </submittedName>
</protein>
<keyword evidence="3" id="KW-1185">Reference proteome</keyword>
<organism evidence="2 3">
    <name type="scientific">Amborella trichopoda</name>
    <dbReference type="NCBI Taxonomy" id="13333"/>
    <lineage>
        <taxon>Eukaryota</taxon>
        <taxon>Viridiplantae</taxon>
        <taxon>Streptophyta</taxon>
        <taxon>Embryophyta</taxon>
        <taxon>Tracheophyta</taxon>
        <taxon>Spermatophyta</taxon>
        <taxon>Magnoliopsida</taxon>
        <taxon>Amborellales</taxon>
        <taxon>Amborellaceae</taxon>
        <taxon>Amborella</taxon>
    </lineage>
</organism>
<evidence type="ECO:0000313" key="3">
    <source>
        <dbReference type="Proteomes" id="UP000017836"/>
    </source>
</evidence>
<sequence>MRNSPSTWERRGCGVAKLSGRESASFHSSLGNEVDTPESSSAGSPHIYKNGSVASDLSNAVREQKIAKVRPPEKPIRLINKDKARPPRGSPPCFKRGKKKSRKLMANKKEEKPKV</sequence>
<feature type="region of interest" description="Disordered" evidence="1">
    <location>
        <begin position="1"/>
        <end position="115"/>
    </location>
</feature>
<gene>
    <name evidence="2" type="ORF">AMTR_s00062p00134350</name>
</gene>
<evidence type="ECO:0000313" key="2">
    <source>
        <dbReference type="EMBL" id="ERN19619.1"/>
    </source>
</evidence>
<feature type="compositionally biased region" description="Basic and acidic residues" evidence="1">
    <location>
        <begin position="62"/>
        <end position="85"/>
    </location>
</feature>
<feature type="compositionally biased region" description="Basic residues" evidence="1">
    <location>
        <begin position="95"/>
        <end position="106"/>
    </location>
</feature>
<evidence type="ECO:0000256" key="1">
    <source>
        <dbReference type="SAM" id="MobiDB-lite"/>
    </source>
</evidence>